<sequence length="255" mass="26194">MKNILEGKTVLIAGAGGIGNGLAKRYAAEGANVVLGDIDVSIAQEAIDAITQSGGKAIATTLDGADEASINAAVSLCLDTFGALDGLHANFAFMADGNPEVGILELPLEIYDETQRVNARGFYLCTRAVLPVMIERGGGSIVYTSSAAGDAGSPAQVAYAMSKSAGHALMRHVARRYGAAGIRANTIAPALTLHSRIEHLVPPEMTEFARAAAAIKARVGRPDDLAAMGALLLSDDGSYITGQVIAIDGGTTMRP</sequence>
<organism evidence="3 4">
    <name type="scientific">Novosphingobium album</name>
    <name type="common">ex Hu et al. 2023</name>
    <dbReference type="NCBI Taxonomy" id="2930093"/>
    <lineage>
        <taxon>Bacteria</taxon>
        <taxon>Pseudomonadati</taxon>
        <taxon>Pseudomonadota</taxon>
        <taxon>Alphaproteobacteria</taxon>
        <taxon>Sphingomonadales</taxon>
        <taxon>Sphingomonadaceae</taxon>
        <taxon>Novosphingobium</taxon>
    </lineage>
</organism>
<dbReference type="EMBL" id="JALHLE010000029">
    <property type="protein sequence ID" value="MCJ2180230.1"/>
    <property type="molecule type" value="Genomic_DNA"/>
</dbReference>
<dbReference type="SUPFAM" id="SSF51735">
    <property type="entry name" value="NAD(P)-binding Rossmann-fold domains"/>
    <property type="match status" value="1"/>
</dbReference>
<keyword evidence="4" id="KW-1185">Reference proteome</keyword>
<dbReference type="PROSITE" id="PS00061">
    <property type="entry name" value="ADH_SHORT"/>
    <property type="match status" value="1"/>
</dbReference>
<dbReference type="PRINTS" id="PR00081">
    <property type="entry name" value="GDHRDH"/>
</dbReference>
<dbReference type="PANTHER" id="PTHR24321:SF14">
    <property type="entry name" value="SHORT-CHAIN TYPE DEHYDROGENASE_REDUCTASE BLR2146-RELATED"/>
    <property type="match status" value="1"/>
</dbReference>
<evidence type="ECO:0000313" key="3">
    <source>
        <dbReference type="EMBL" id="MCJ2180230.1"/>
    </source>
</evidence>
<dbReference type="InterPro" id="IPR036291">
    <property type="entry name" value="NAD(P)-bd_dom_sf"/>
</dbReference>
<gene>
    <name evidence="3" type="ORF">MTR64_16785</name>
</gene>
<proteinExistence type="inferred from homology"/>
<name>A0ABT0B590_9SPHN</name>
<dbReference type="InterPro" id="IPR020904">
    <property type="entry name" value="Sc_DH/Rdtase_CS"/>
</dbReference>
<evidence type="ECO:0000256" key="2">
    <source>
        <dbReference type="ARBA" id="ARBA00023002"/>
    </source>
</evidence>
<dbReference type="RefSeq" id="WP_243995662.1">
    <property type="nucleotide sequence ID" value="NZ_JALHLE010000029.1"/>
</dbReference>
<keyword evidence="2" id="KW-0560">Oxidoreductase</keyword>
<dbReference type="PANTHER" id="PTHR24321">
    <property type="entry name" value="DEHYDROGENASES, SHORT CHAIN"/>
    <property type="match status" value="1"/>
</dbReference>
<protein>
    <submittedName>
        <fullName evidence="3">SDR family oxidoreductase</fullName>
    </submittedName>
</protein>
<evidence type="ECO:0000256" key="1">
    <source>
        <dbReference type="ARBA" id="ARBA00006484"/>
    </source>
</evidence>
<dbReference type="Gene3D" id="3.40.50.720">
    <property type="entry name" value="NAD(P)-binding Rossmann-like Domain"/>
    <property type="match status" value="1"/>
</dbReference>
<evidence type="ECO:0000313" key="4">
    <source>
        <dbReference type="Proteomes" id="UP001162880"/>
    </source>
</evidence>
<comment type="similarity">
    <text evidence="1">Belongs to the short-chain dehydrogenases/reductases (SDR) family.</text>
</comment>
<accession>A0ABT0B590</accession>
<dbReference type="Proteomes" id="UP001162880">
    <property type="component" value="Unassembled WGS sequence"/>
</dbReference>
<dbReference type="InterPro" id="IPR002347">
    <property type="entry name" value="SDR_fam"/>
</dbReference>
<reference evidence="3" key="1">
    <citation type="submission" date="2022-03" db="EMBL/GenBank/DDBJ databases">
        <title>Identification of a novel bacterium isolated from mangrove sediments.</title>
        <authorList>
            <person name="Pan X."/>
        </authorList>
    </citation>
    <scope>NUCLEOTIDE SEQUENCE</scope>
    <source>
        <strain evidence="3">B2580</strain>
    </source>
</reference>
<comment type="caution">
    <text evidence="3">The sequence shown here is derived from an EMBL/GenBank/DDBJ whole genome shotgun (WGS) entry which is preliminary data.</text>
</comment>
<dbReference type="Pfam" id="PF13561">
    <property type="entry name" value="adh_short_C2"/>
    <property type="match status" value="1"/>
</dbReference>